<name>A0A8H7MLJ2_9PLEO</name>
<organism evidence="2 3">
    <name type="scientific">Ascochyta lentis</name>
    <dbReference type="NCBI Taxonomy" id="205686"/>
    <lineage>
        <taxon>Eukaryota</taxon>
        <taxon>Fungi</taxon>
        <taxon>Dikarya</taxon>
        <taxon>Ascomycota</taxon>
        <taxon>Pezizomycotina</taxon>
        <taxon>Dothideomycetes</taxon>
        <taxon>Pleosporomycetidae</taxon>
        <taxon>Pleosporales</taxon>
        <taxon>Pleosporineae</taxon>
        <taxon>Didymellaceae</taxon>
        <taxon>Ascochyta</taxon>
    </lineage>
</organism>
<reference evidence="2" key="2">
    <citation type="submission" date="2020-09" db="EMBL/GenBank/DDBJ databases">
        <title>Reference genome assembly for Australian Ascochyta lentis isolate Al4.</title>
        <authorList>
            <person name="Lee R.C."/>
            <person name="Farfan-Caceres L.M."/>
            <person name="Debler J.W."/>
            <person name="Williams A.H."/>
            <person name="Henares B.M."/>
        </authorList>
    </citation>
    <scope>NUCLEOTIDE SEQUENCE</scope>
    <source>
        <strain evidence="2">Al4</strain>
    </source>
</reference>
<proteinExistence type="predicted"/>
<feature type="signal peptide" evidence="1">
    <location>
        <begin position="1"/>
        <end position="20"/>
    </location>
</feature>
<reference evidence="2" key="1">
    <citation type="submission" date="2018-12" db="EMBL/GenBank/DDBJ databases">
        <authorList>
            <person name="Syme R.A."/>
            <person name="Farfan-Caceres L."/>
            <person name="Lichtenzveig J."/>
        </authorList>
    </citation>
    <scope>NUCLEOTIDE SEQUENCE</scope>
    <source>
        <strain evidence="2">Al4</strain>
    </source>
</reference>
<evidence type="ECO:0000256" key="1">
    <source>
        <dbReference type="SAM" id="SignalP"/>
    </source>
</evidence>
<evidence type="ECO:0000313" key="2">
    <source>
        <dbReference type="EMBL" id="KAF9700058.1"/>
    </source>
</evidence>
<keyword evidence="1" id="KW-0732">Signal</keyword>
<accession>A0A8H7MLJ2</accession>
<sequence>MHVYAIAAALCAVLSTGSTADRNILSALAPHTPTLIARPTPPAVQSHIQDGLELRQAPGLVPIATLTTETVAPEVPIAVLPAPANPPAAIPPAPAPPAANPPGVLAQAPATTTSPLLPLITGDDFVTVQWIETHIGTLRTWIPKTQTFHFESMSQAPLPGVGSIGMGTLTGKTGQTQTVYMVVGAAATLTADLKKGIAAAVAVGVAGLVV</sequence>
<feature type="chain" id="PRO_5034223620" evidence="1">
    <location>
        <begin position="21"/>
        <end position="210"/>
    </location>
</feature>
<dbReference type="EMBL" id="RZGK01000003">
    <property type="protein sequence ID" value="KAF9700058.1"/>
    <property type="molecule type" value="Genomic_DNA"/>
</dbReference>
<comment type="caution">
    <text evidence="2">The sequence shown here is derived from an EMBL/GenBank/DDBJ whole genome shotgun (WGS) entry which is preliminary data.</text>
</comment>
<gene>
    <name evidence="2" type="ORF">EKO04_001970</name>
</gene>
<dbReference type="Proteomes" id="UP000651452">
    <property type="component" value="Unassembled WGS sequence"/>
</dbReference>
<dbReference type="AlphaFoldDB" id="A0A8H7MLJ2"/>
<evidence type="ECO:0000313" key="3">
    <source>
        <dbReference type="Proteomes" id="UP000651452"/>
    </source>
</evidence>
<keyword evidence="3" id="KW-1185">Reference proteome</keyword>
<dbReference type="OrthoDB" id="5406216at2759"/>
<protein>
    <submittedName>
        <fullName evidence="2">Uncharacterized protein</fullName>
    </submittedName>
</protein>